<dbReference type="EMBL" id="UZAI01021923">
    <property type="protein sequence ID" value="VDP56870.1"/>
    <property type="molecule type" value="Genomic_DNA"/>
</dbReference>
<keyword evidence="2" id="KW-1185">Reference proteome</keyword>
<dbReference type="STRING" id="48269.A0A183NC27"/>
<dbReference type="AlphaFoldDB" id="A0A183NC27"/>
<reference evidence="1 2" key="1">
    <citation type="submission" date="2018-11" db="EMBL/GenBank/DDBJ databases">
        <authorList>
            <consortium name="Pathogen Informatics"/>
        </authorList>
    </citation>
    <scope>NUCLEOTIDE SEQUENCE [LARGE SCALE GENOMIC DNA]</scope>
    <source>
        <strain evidence="1 2">Zambia</strain>
    </source>
</reference>
<organism evidence="1 2">
    <name type="scientific">Schistosoma margrebowiei</name>
    <dbReference type="NCBI Taxonomy" id="48269"/>
    <lineage>
        <taxon>Eukaryota</taxon>
        <taxon>Metazoa</taxon>
        <taxon>Spiralia</taxon>
        <taxon>Lophotrochozoa</taxon>
        <taxon>Platyhelminthes</taxon>
        <taxon>Trematoda</taxon>
        <taxon>Digenea</taxon>
        <taxon>Strigeidida</taxon>
        <taxon>Schistosomatoidea</taxon>
        <taxon>Schistosomatidae</taxon>
        <taxon>Schistosoma</taxon>
    </lineage>
</organism>
<name>A0A183NC27_9TREM</name>
<evidence type="ECO:0000313" key="1">
    <source>
        <dbReference type="EMBL" id="VDP56870.1"/>
    </source>
</evidence>
<protein>
    <submittedName>
        <fullName evidence="1">Uncharacterized protein</fullName>
    </submittedName>
</protein>
<dbReference type="Proteomes" id="UP000277204">
    <property type="component" value="Unassembled WGS sequence"/>
</dbReference>
<gene>
    <name evidence="1" type="ORF">SMRZ_LOCUS25852</name>
</gene>
<evidence type="ECO:0000313" key="2">
    <source>
        <dbReference type="Proteomes" id="UP000277204"/>
    </source>
</evidence>
<accession>A0A183NC27</accession>
<sequence length="415" mass="48002">MFSINKYNNKTVGYFTAVDLSEVIQNSLIDDDHPNVINNKEINQSLNQPYSNDRLVLMNLLDDYVTSNPILHGQQSTLHETFCCECKNNTCQNQLNNVNILSESNCSTCSNTKPLILTNKNNNDHDSYVYHCCELKQDPLQSITNSIYDNNNPNYTIKCLHNKFDYESSVYDIQLRGVCVCVLLCNLDNTCQNQLNNVNILSESNCSTCSNTKPLILTNKNNNDHDSYVYHCCELKQDPLQSITNSIYDNNNPNYTIKCLHNKFDYESVLQNDVNNNNNNNNDYKSLNLNQTPLLNSIYTNEICLNELMSNSMINNPYLSYFKCHTKTNPIQRSHNTLPHHCMLYSNRINKNIHLSNKHQDNCNYCILKCDNSVLAPKLNETFLYYDNNKVLTKMNANTILDRTNRMCKYNHFNE</sequence>
<proteinExistence type="predicted"/>